<accession>A0AAV4CMU4</accession>
<dbReference type="SUPFAM" id="SSF56003">
    <property type="entry name" value="Molybdenum cofactor-binding domain"/>
    <property type="match status" value="1"/>
</dbReference>
<evidence type="ECO:0000313" key="4">
    <source>
        <dbReference type="Proteomes" id="UP000735302"/>
    </source>
</evidence>
<evidence type="ECO:0000259" key="1">
    <source>
        <dbReference type="Pfam" id="PF02738"/>
    </source>
</evidence>
<dbReference type="GO" id="GO:0005506">
    <property type="term" value="F:iron ion binding"/>
    <property type="evidence" value="ECO:0007669"/>
    <property type="project" value="InterPro"/>
</dbReference>
<feature type="domain" description="Aldehyde oxidase/xanthine dehydrogenase second molybdopterin binding" evidence="2">
    <location>
        <begin position="146"/>
        <end position="219"/>
    </location>
</feature>
<dbReference type="Pfam" id="PF02738">
    <property type="entry name" value="MoCoBD_1"/>
    <property type="match status" value="1"/>
</dbReference>
<evidence type="ECO:0000313" key="3">
    <source>
        <dbReference type="EMBL" id="GFO33255.1"/>
    </source>
</evidence>
<dbReference type="Pfam" id="PF20256">
    <property type="entry name" value="MoCoBD_2"/>
    <property type="match status" value="1"/>
</dbReference>
<dbReference type="EMBL" id="BLXT01006765">
    <property type="protein sequence ID" value="GFO33255.1"/>
    <property type="molecule type" value="Genomic_DNA"/>
</dbReference>
<dbReference type="PANTHER" id="PTHR45444:SF3">
    <property type="entry name" value="XANTHINE DEHYDROGENASE"/>
    <property type="match status" value="1"/>
</dbReference>
<dbReference type="InterPro" id="IPR046867">
    <property type="entry name" value="AldOxase/xan_DH_MoCoBD2"/>
</dbReference>
<sequence>PVRLNLDLSTNMNNTNKRSPLLAKYKVGCDKNGKLVAIYIELYLDAGNQPMFEGELLAFIEGGYYSPNFTLKCRQVRTDKLFAGTVRAPGQVPSCLVIETVLEHLTKQAQQDPVMLREINLIEEGQHRLNGTPVKNCTMRKVWDRLKQTADVNTRQEDVDRFNKSNLWRKRGLSMTAVKYDMYYLPAGLPAHVSVFAADGTVTVITGGVEMGQGLYTKVRIDFISV</sequence>
<dbReference type="Proteomes" id="UP000735302">
    <property type="component" value="Unassembled WGS sequence"/>
</dbReference>
<dbReference type="InterPro" id="IPR008274">
    <property type="entry name" value="AldOxase/xan_DH_MoCoBD1"/>
</dbReference>
<feature type="domain" description="Aldehyde oxidase/xanthine dehydrogenase first molybdopterin binding" evidence="1">
    <location>
        <begin position="1"/>
        <end position="121"/>
    </location>
</feature>
<keyword evidence="4" id="KW-1185">Reference proteome</keyword>
<comment type="caution">
    <text evidence="3">The sequence shown here is derived from an EMBL/GenBank/DDBJ whole genome shotgun (WGS) entry which is preliminary data.</text>
</comment>
<gene>
    <name evidence="3" type="ORF">PoB_005976000</name>
</gene>
<evidence type="ECO:0000259" key="2">
    <source>
        <dbReference type="Pfam" id="PF20256"/>
    </source>
</evidence>
<dbReference type="PANTHER" id="PTHR45444">
    <property type="entry name" value="XANTHINE DEHYDROGENASE"/>
    <property type="match status" value="1"/>
</dbReference>
<dbReference type="GO" id="GO:0016491">
    <property type="term" value="F:oxidoreductase activity"/>
    <property type="evidence" value="ECO:0007669"/>
    <property type="project" value="InterPro"/>
</dbReference>
<proteinExistence type="predicted"/>
<dbReference type="InterPro" id="IPR016208">
    <property type="entry name" value="Ald_Oxase/xanthine_DH-like"/>
</dbReference>
<organism evidence="3 4">
    <name type="scientific">Plakobranchus ocellatus</name>
    <dbReference type="NCBI Taxonomy" id="259542"/>
    <lineage>
        <taxon>Eukaryota</taxon>
        <taxon>Metazoa</taxon>
        <taxon>Spiralia</taxon>
        <taxon>Lophotrochozoa</taxon>
        <taxon>Mollusca</taxon>
        <taxon>Gastropoda</taxon>
        <taxon>Heterobranchia</taxon>
        <taxon>Euthyneura</taxon>
        <taxon>Panpulmonata</taxon>
        <taxon>Sacoglossa</taxon>
        <taxon>Placobranchoidea</taxon>
        <taxon>Plakobranchidae</taxon>
        <taxon>Plakobranchus</taxon>
    </lineage>
</organism>
<name>A0AAV4CMU4_9GAST</name>
<dbReference type="InterPro" id="IPR037165">
    <property type="entry name" value="AldOxase/xan_DH_Mopterin-bd_sf"/>
</dbReference>
<protein>
    <submittedName>
        <fullName evidence="3">Xanthine dehydrogenase/oxidase</fullName>
    </submittedName>
</protein>
<reference evidence="3 4" key="1">
    <citation type="journal article" date="2021" name="Elife">
        <title>Chloroplast acquisition without the gene transfer in kleptoplastic sea slugs, Plakobranchus ocellatus.</title>
        <authorList>
            <person name="Maeda T."/>
            <person name="Takahashi S."/>
            <person name="Yoshida T."/>
            <person name="Shimamura S."/>
            <person name="Takaki Y."/>
            <person name="Nagai Y."/>
            <person name="Toyoda A."/>
            <person name="Suzuki Y."/>
            <person name="Arimoto A."/>
            <person name="Ishii H."/>
            <person name="Satoh N."/>
            <person name="Nishiyama T."/>
            <person name="Hasebe M."/>
            <person name="Maruyama T."/>
            <person name="Minagawa J."/>
            <person name="Obokata J."/>
            <person name="Shigenobu S."/>
        </authorList>
    </citation>
    <scope>NUCLEOTIDE SEQUENCE [LARGE SCALE GENOMIC DNA]</scope>
</reference>
<dbReference type="Gene3D" id="3.30.365.10">
    <property type="entry name" value="Aldehyde oxidase/xanthine dehydrogenase, molybdopterin binding domain"/>
    <property type="match status" value="3"/>
</dbReference>
<dbReference type="AlphaFoldDB" id="A0AAV4CMU4"/>
<feature type="non-terminal residue" evidence="3">
    <location>
        <position position="1"/>
    </location>
</feature>